<dbReference type="GO" id="GO:0003677">
    <property type="term" value="F:DNA binding"/>
    <property type="evidence" value="ECO:0007669"/>
    <property type="project" value="UniProtKB-KW"/>
</dbReference>
<dbReference type="RefSeq" id="WP_332865977.1">
    <property type="nucleotide sequence ID" value="NZ_JBAFSM010000029.1"/>
</dbReference>
<dbReference type="GO" id="GO:0006313">
    <property type="term" value="P:DNA transposition"/>
    <property type="evidence" value="ECO:0007669"/>
    <property type="project" value="InterPro"/>
</dbReference>
<reference evidence="6 7" key="1">
    <citation type="submission" date="2024-01" db="EMBL/GenBank/DDBJ databases">
        <title>Genomic insights into the taxonomy and metabolism of the cyanobacterium Pannus brasiliensis CCIBt3594.</title>
        <authorList>
            <person name="Machado M."/>
            <person name="Botero N.B."/>
            <person name="Andreote A.P.D."/>
            <person name="Feitosa A.M.T."/>
            <person name="Popin R."/>
            <person name="Sivonen K."/>
            <person name="Fiore M.F."/>
        </authorList>
    </citation>
    <scope>NUCLEOTIDE SEQUENCE [LARGE SCALE GENOMIC DNA]</scope>
    <source>
        <strain evidence="6 7">CCIBt3594</strain>
    </source>
</reference>
<dbReference type="AlphaFoldDB" id="A0AAW9QL29"/>
<dbReference type="PANTHER" id="PTHR33258:SF1">
    <property type="entry name" value="TRANSPOSASE INSL FOR INSERTION SEQUENCE ELEMENT IS186A-RELATED"/>
    <property type="match status" value="1"/>
</dbReference>
<accession>A0AAW9QL29</accession>
<proteinExistence type="inferred from homology"/>
<evidence type="ECO:0000313" key="6">
    <source>
        <dbReference type="EMBL" id="MEG3438497.1"/>
    </source>
</evidence>
<dbReference type="InterPro" id="IPR047952">
    <property type="entry name" value="Transpos_IS4"/>
</dbReference>
<evidence type="ECO:0000256" key="1">
    <source>
        <dbReference type="ARBA" id="ARBA00010075"/>
    </source>
</evidence>
<dbReference type="Proteomes" id="UP001328733">
    <property type="component" value="Unassembled WGS sequence"/>
</dbReference>
<protein>
    <submittedName>
        <fullName evidence="6">IS4 family transposase</fullName>
    </submittedName>
</protein>
<evidence type="ECO:0000256" key="3">
    <source>
        <dbReference type="ARBA" id="ARBA00023125"/>
    </source>
</evidence>
<dbReference type="InterPro" id="IPR002559">
    <property type="entry name" value="Transposase_11"/>
</dbReference>
<name>A0AAW9QL29_9CHRO</name>
<evidence type="ECO:0000256" key="4">
    <source>
        <dbReference type="ARBA" id="ARBA00023172"/>
    </source>
</evidence>
<dbReference type="Gene3D" id="3.90.350.10">
    <property type="entry name" value="Transposase Inhibitor Protein From Tn5, Chain A, domain 1"/>
    <property type="match status" value="1"/>
</dbReference>
<keyword evidence="7" id="KW-1185">Reference proteome</keyword>
<keyword evidence="2" id="KW-0815">Transposition</keyword>
<evidence type="ECO:0000313" key="7">
    <source>
        <dbReference type="Proteomes" id="UP001328733"/>
    </source>
</evidence>
<comment type="similarity">
    <text evidence="1">Belongs to the transposase 11 family.</text>
</comment>
<keyword evidence="3" id="KW-0238">DNA-binding</keyword>
<dbReference type="GO" id="GO:0004803">
    <property type="term" value="F:transposase activity"/>
    <property type="evidence" value="ECO:0007669"/>
    <property type="project" value="InterPro"/>
</dbReference>
<gene>
    <name evidence="6" type="ORF">V0288_15305</name>
</gene>
<sequence>MLSNLPSLVKKVLGRLPDDDYPKLTTRLFASIWLNYVLDPGIESMRGLFQQLNLQGIEIDISTFSKASNHRDPKILERIFEELNRELKRNNPNKNLGFFPVDSTIVTLTSKLLWTLGIHQLKLFAGLDSLTSEVGGVHLHFGNGHDSKYGEETLDATPVNRVLMMDRGFCKLERIEQLLGEEERYFLMRLNLNTTLESRENGIYQIGKQGELLARVIVFRDEKGKEYRLVTNLPSSGESGFTDEEVKELYRQRWQIELLWKFLKMHLKLDRIITKNTNGITLQVYASLIAYLFLQLLEVASFVGQKILDKLRCLLSFMKSEKSFVHWFDKLAFSN</sequence>
<dbReference type="InterPro" id="IPR012337">
    <property type="entry name" value="RNaseH-like_sf"/>
</dbReference>
<evidence type="ECO:0000259" key="5">
    <source>
        <dbReference type="Pfam" id="PF01609"/>
    </source>
</evidence>
<keyword evidence="4" id="KW-0233">DNA recombination</keyword>
<comment type="caution">
    <text evidence="6">The sequence shown here is derived from an EMBL/GenBank/DDBJ whole genome shotgun (WGS) entry which is preliminary data.</text>
</comment>
<evidence type="ECO:0000256" key="2">
    <source>
        <dbReference type="ARBA" id="ARBA00022578"/>
    </source>
</evidence>
<dbReference type="NCBIfam" id="NF033592">
    <property type="entry name" value="transpos_IS4_1"/>
    <property type="match status" value="1"/>
</dbReference>
<feature type="domain" description="Transposase IS4-like" evidence="5">
    <location>
        <begin position="101"/>
        <end position="292"/>
    </location>
</feature>
<dbReference type="EMBL" id="JBAFSM010000029">
    <property type="protein sequence ID" value="MEG3438497.1"/>
    <property type="molecule type" value="Genomic_DNA"/>
</dbReference>
<organism evidence="6 7">
    <name type="scientific">Pannus brasiliensis CCIBt3594</name>
    <dbReference type="NCBI Taxonomy" id="1427578"/>
    <lineage>
        <taxon>Bacteria</taxon>
        <taxon>Bacillati</taxon>
        <taxon>Cyanobacteriota</taxon>
        <taxon>Cyanophyceae</taxon>
        <taxon>Oscillatoriophycideae</taxon>
        <taxon>Chroococcales</taxon>
        <taxon>Microcystaceae</taxon>
        <taxon>Pannus</taxon>
    </lineage>
</organism>
<dbReference type="SUPFAM" id="SSF53098">
    <property type="entry name" value="Ribonuclease H-like"/>
    <property type="match status" value="1"/>
</dbReference>
<dbReference type="Pfam" id="PF01609">
    <property type="entry name" value="DDE_Tnp_1"/>
    <property type="match status" value="1"/>
</dbReference>
<dbReference type="PANTHER" id="PTHR33258">
    <property type="entry name" value="TRANSPOSASE INSL FOR INSERTION SEQUENCE ELEMENT IS186A-RELATED"/>
    <property type="match status" value="1"/>
</dbReference>